<feature type="region of interest" description="Disordered" evidence="1">
    <location>
        <begin position="596"/>
        <end position="637"/>
    </location>
</feature>
<evidence type="ECO:0000313" key="3">
    <source>
        <dbReference type="EMBL" id="KZL67866.1"/>
    </source>
</evidence>
<dbReference type="STRING" id="1573173.A0A166QFG6"/>
<keyword evidence="4" id="KW-1185">Reference proteome</keyword>
<feature type="compositionally biased region" description="Polar residues" evidence="1">
    <location>
        <begin position="740"/>
        <end position="758"/>
    </location>
</feature>
<dbReference type="SUPFAM" id="SSF50630">
    <property type="entry name" value="Acid proteases"/>
    <property type="match status" value="1"/>
</dbReference>
<keyword evidence="2" id="KW-0472">Membrane</keyword>
<protein>
    <submittedName>
        <fullName evidence="3">Aspartic-type endopeptidase</fullName>
    </submittedName>
</protein>
<reference evidence="3 4" key="1">
    <citation type="submission" date="2015-06" db="EMBL/GenBank/DDBJ databases">
        <title>Survival trade-offs in plant roots during colonization by closely related pathogenic and mutualistic fungi.</title>
        <authorList>
            <person name="Hacquard S."/>
            <person name="Kracher B."/>
            <person name="Hiruma K."/>
            <person name="Weinman A."/>
            <person name="Muench P."/>
            <person name="Garrido Oter R."/>
            <person name="Ver Loren van Themaat E."/>
            <person name="Dallerey J.-F."/>
            <person name="Damm U."/>
            <person name="Henrissat B."/>
            <person name="Lespinet O."/>
            <person name="Thon M."/>
            <person name="Kemen E."/>
            <person name="McHardy A.C."/>
            <person name="Schulze-Lefert P."/>
            <person name="O'Connell R.J."/>
        </authorList>
    </citation>
    <scope>NUCLEOTIDE SEQUENCE [LARGE SCALE GENOMIC DNA]</scope>
    <source>
        <strain evidence="3 4">MAFF 238704</strain>
    </source>
</reference>
<feature type="transmembrane region" description="Helical" evidence="2">
    <location>
        <begin position="565"/>
        <end position="585"/>
    </location>
</feature>
<dbReference type="Proteomes" id="UP000076584">
    <property type="component" value="Unassembled WGS sequence"/>
</dbReference>
<feature type="region of interest" description="Disordered" evidence="1">
    <location>
        <begin position="1"/>
        <end position="31"/>
    </location>
</feature>
<dbReference type="Gene3D" id="2.40.70.10">
    <property type="entry name" value="Acid Proteases"/>
    <property type="match status" value="1"/>
</dbReference>
<feature type="compositionally biased region" description="Basic and acidic residues" evidence="1">
    <location>
        <begin position="604"/>
        <end position="613"/>
    </location>
</feature>
<evidence type="ECO:0000256" key="1">
    <source>
        <dbReference type="SAM" id="MobiDB-lite"/>
    </source>
</evidence>
<evidence type="ECO:0000256" key="2">
    <source>
        <dbReference type="SAM" id="Phobius"/>
    </source>
</evidence>
<sequence length="758" mass="82042">MSGLPKRQSRQERFPGSAGSRDTIATTQGTNALPGTRELFRCLQYDPNLTTPPVRQESRTAGVVVLRTWFMTSALFDNNNHRASMFQVSTSSYCNVPGDGGQTKAFKRGALPSKPQGSVISVWPPARHASTQQLSISRSFVMLPPTPWAALLLASVFSQPALAVDSCSNSADPLVLPIKNVTFPNGIGANRGLKLTLGGQVQGMRMSTILNNTRVRNSLDCPDNTTYAFVGCQGASGSVYDTTRGSFSQVVNIHDWNVTTIDAQPDDGYTTVLHGYDVANFTDAPAVAFGYPFEVWADYDSMNKSALAFGPNSSTLESFVRNKLAPAGSFSMDYGSTSELHPRDGQLIVGGYNEARFNDSKVTKFPMWGANAPVPCPLQVTISDIILTNKDGDHSLFDPGVRVAACIDPVQNSFTFTPAMFDKFQKLGNHTESDGKAFNESEFPTNREPLLGSLTIKLSNGYTSVIPHYELVNHVRGTDSRGKYAVLNNSRISTSVSSGLSDLGDNIPILGGVFLSQNYLHVDYNAGNFWLSPQVANGTLPDHITAACNGTSAATTSSSALGLKVGVPVAIGVAVVFFIGLWFWLKNRKRNPRAQFTDAPRSIPRNEKRDAPDSKSSTTNFAGYNNVNHANPGAHMELEGDLGRSVAAQQRAELPEPVPAYKSEWPRQNSIQGENDSYYRQFEEPGESYELADTSPYSQVVTPPIHPPPVQRKDTGLSETWVPSPATLRKQVSGLGDAVSPTSTRANSTRTNPHVSPV</sequence>
<keyword evidence="2" id="KW-1133">Transmembrane helix</keyword>
<dbReference type="AlphaFoldDB" id="A0A166QFG6"/>
<gene>
    <name evidence="3" type="ORF">CI238_12981</name>
</gene>
<organism evidence="3 4">
    <name type="scientific">Colletotrichum incanum</name>
    <name type="common">Soybean anthracnose fungus</name>
    <dbReference type="NCBI Taxonomy" id="1573173"/>
    <lineage>
        <taxon>Eukaryota</taxon>
        <taxon>Fungi</taxon>
        <taxon>Dikarya</taxon>
        <taxon>Ascomycota</taxon>
        <taxon>Pezizomycotina</taxon>
        <taxon>Sordariomycetes</taxon>
        <taxon>Hypocreomycetidae</taxon>
        <taxon>Glomerellales</taxon>
        <taxon>Glomerellaceae</taxon>
        <taxon>Colletotrichum</taxon>
        <taxon>Colletotrichum spaethianum species complex</taxon>
    </lineage>
</organism>
<dbReference type="EMBL" id="LFIW01002525">
    <property type="protein sequence ID" value="KZL67866.1"/>
    <property type="molecule type" value="Genomic_DNA"/>
</dbReference>
<feature type="compositionally biased region" description="Polar residues" evidence="1">
    <location>
        <begin position="614"/>
        <end position="629"/>
    </location>
</feature>
<evidence type="ECO:0000313" key="4">
    <source>
        <dbReference type="Proteomes" id="UP000076584"/>
    </source>
</evidence>
<feature type="region of interest" description="Disordered" evidence="1">
    <location>
        <begin position="699"/>
        <end position="758"/>
    </location>
</feature>
<proteinExistence type="predicted"/>
<name>A0A166QFG6_COLIC</name>
<keyword evidence="2" id="KW-0812">Transmembrane</keyword>
<dbReference type="InterPro" id="IPR021109">
    <property type="entry name" value="Peptidase_aspartic_dom_sf"/>
</dbReference>
<accession>A0A166QFG6</accession>
<comment type="caution">
    <text evidence="3">The sequence shown here is derived from an EMBL/GenBank/DDBJ whole genome shotgun (WGS) entry which is preliminary data.</text>
</comment>